<dbReference type="InterPro" id="IPR051083">
    <property type="entry name" value="GrpII_Intron_Splice-Mob/Def"/>
</dbReference>
<proteinExistence type="inferred from homology"/>
<keyword evidence="7" id="KW-0051">Antiviral defense</keyword>
<keyword evidence="12" id="KW-1185">Reference proteome</keyword>
<evidence type="ECO:0000259" key="10">
    <source>
        <dbReference type="PROSITE" id="PS50878"/>
    </source>
</evidence>
<keyword evidence="5" id="KW-0460">Magnesium</keyword>
<dbReference type="GO" id="GO:0046872">
    <property type="term" value="F:metal ion binding"/>
    <property type="evidence" value="ECO:0007669"/>
    <property type="project" value="UniProtKB-KW"/>
</dbReference>
<sequence length="311" mass="35833">MGIIKSIAKELGMPEPVFREQLNTAAGKIKHIRIPKKSQKGYRKLVIPPWEFKIVQYWLIYNHLKGFPIHPSSTAYKPGASIRKNALKHAEGKYFVKMDLSDFFPSIGAEEFRNIIEEYYPKHNWLIKELEDSDFVSSIFYDKKCAIGYPASPYISNIIMFGVDQHIDRALQDKQQTFGNYSYTRYADDITISIENKGHKKEVVRLVHDSIKKSGIKNLKVNQNKTKYGSKKGGSAFITGMRICPDGHITLHRKYKDNVRLLLSLYNRGKLDVAERSKLAGHLNYCKDADPLFYNKLALKYFSSIKKLQES</sequence>
<dbReference type="InterPro" id="IPR000123">
    <property type="entry name" value="Reverse_transcriptase_msDNA"/>
</dbReference>
<keyword evidence="3" id="KW-0548">Nucleotidyltransferase</keyword>
<comment type="catalytic activity">
    <reaction evidence="9">
        <text>DNA(n) + a 2'-deoxyribonucleoside 5'-triphosphate = DNA(n+1) + diphosphate</text>
        <dbReference type="Rhea" id="RHEA:22508"/>
        <dbReference type="Rhea" id="RHEA-COMP:17339"/>
        <dbReference type="Rhea" id="RHEA-COMP:17340"/>
        <dbReference type="ChEBI" id="CHEBI:33019"/>
        <dbReference type="ChEBI" id="CHEBI:61560"/>
        <dbReference type="ChEBI" id="CHEBI:173112"/>
        <dbReference type="EC" id="2.7.7.49"/>
    </reaction>
</comment>
<reference evidence="11 12" key="1">
    <citation type="submission" date="2016-10" db="EMBL/GenBank/DDBJ databases">
        <authorList>
            <person name="de Groot N.N."/>
        </authorList>
    </citation>
    <scope>NUCLEOTIDE SEQUENCE [LARGE SCALE GENOMIC DNA]</scope>
    <source>
        <strain evidence="11 12">CGMCC 1.6133</strain>
    </source>
</reference>
<name>A0A1G8YLB1_9GAMM</name>
<feature type="domain" description="Reverse transcriptase" evidence="10">
    <location>
        <begin position="15"/>
        <end position="243"/>
    </location>
</feature>
<dbReference type="OrthoDB" id="7055795at2"/>
<dbReference type="NCBIfam" id="NF038233">
    <property type="entry name" value="retron_St85_RT"/>
    <property type="match status" value="1"/>
</dbReference>
<dbReference type="EMBL" id="FNES01000010">
    <property type="protein sequence ID" value="SDK03526.1"/>
    <property type="molecule type" value="Genomic_DNA"/>
</dbReference>
<keyword evidence="2" id="KW-0808">Transferase</keyword>
<evidence type="ECO:0000256" key="5">
    <source>
        <dbReference type="ARBA" id="ARBA00022842"/>
    </source>
</evidence>
<accession>A0A1G8YLB1</accession>
<organism evidence="11 12">
    <name type="scientific">Billgrantia gudaonensis</name>
    <dbReference type="NCBI Taxonomy" id="376427"/>
    <lineage>
        <taxon>Bacteria</taxon>
        <taxon>Pseudomonadati</taxon>
        <taxon>Pseudomonadota</taxon>
        <taxon>Gammaproteobacteria</taxon>
        <taxon>Oceanospirillales</taxon>
        <taxon>Halomonadaceae</taxon>
        <taxon>Billgrantia</taxon>
    </lineage>
</organism>
<keyword evidence="6 11" id="KW-0695">RNA-directed DNA polymerase</keyword>
<evidence type="ECO:0000256" key="8">
    <source>
        <dbReference type="ARBA" id="ARBA00034120"/>
    </source>
</evidence>
<dbReference type="EC" id="2.7.7.49" evidence="1"/>
<dbReference type="PROSITE" id="PS50878">
    <property type="entry name" value="RT_POL"/>
    <property type="match status" value="1"/>
</dbReference>
<comment type="similarity">
    <text evidence="8">Belongs to the bacterial reverse transcriptase family.</text>
</comment>
<dbReference type="RefSeq" id="WP_089686849.1">
    <property type="nucleotide sequence ID" value="NZ_FNES01000010.1"/>
</dbReference>
<keyword evidence="4" id="KW-0479">Metal-binding</keyword>
<evidence type="ECO:0000313" key="11">
    <source>
        <dbReference type="EMBL" id="SDK03526.1"/>
    </source>
</evidence>
<dbReference type="STRING" id="376427.SAMN04487954_110140"/>
<dbReference type="PRINTS" id="PR00866">
    <property type="entry name" value="RNADNAPOLMS"/>
</dbReference>
<evidence type="ECO:0000256" key="4">
    <source>
        <dbReference type="ARBA" id="ARBA00022723"/>
    </source>
</evidence>
<dbReference type="GO" id="GO:0003723">
    <property type="term" value="F:RNA binding"/>
    <property type="evidence" value="ECO:0007669"/>
    <property type="project" value="InterPro"/>
</dbReference>
<protein>
    <recommendedName>
        <fullName evidence="1">RNA-directed DNA polymerase</fullName>
        <ecNumber evidence="1">2.7.7.49</ecNumber>
    </recommendedName>
</protein>
<dbReference type="Pfam" id="PF00078">
    <property type="entry name" value="RVT_1"/>
    <property type="match status" value="1"/>
</dbReference>
<evidence type="ECO:0000256" key="6">
    <source>
        <dbReference type="ARBA" id="ARBA00022918"/>
    </source>
</evidence>
<evidence type="ECO:0000256" key="3">
    <source>
        <dbReference type="ARBA" id="ARBA00022695"/>
    </source>
</evidence>
<evidence type="ECO:0000256" key="2">
    <source>
        <dbReference type="ARBA" id="ARBA00022679"/>
    </source>
</evidence>
<dbReference type="InterPro" id="IPR043502">
    <property type="entry name" value="DNA/RNA_pol_sf"/>
</dbReference>
<dbReference type="InterPro" id="IPR000477">
    <property type="entry name" value="RT_dom"/>
</dbReference>
<gene>
    <name evidence="11" type="ORF">SAMN04487954_110140</name>
</gene>
<dbReference type="CDD" id="cd03487">
    <property type="entry name" value="RT_Bac_retron_II"/>
    <property type="match status" value="1"/>
</dbReference>
<evidence type="ECO:0000313" key="12">
    <source>
        <dbReference type="Proteomes" id="UP000198525"/>
    </source>
</evidence>
<dbReference type="GO" id="GO:0051607">
    <property type="term" value="P:defense response to virus"/>
    <property type="evidence" value="ECO:0007669"/>
    <property type="project" value="UniProtKB-KW"/>
</dbReference>
<dbReference type="AlphaFoldDB" id="A0A1G8YLB1"/>
<dbReference type="Proteomes" id="UP000198525">
    <property type="component" value="Unassembled WGS sequence"/>
</dbReference>
<dbReference type="GO" id="GO:0003964">
    <property type="term" value="F:RNA-directed DNA polymerase activity"/>
    <property type="evidence" value="ECO:0007669"/>
    <property type="project" value="UniProtKB-KW"/>
</dbReference>
<evidence type="ECO:0000256" key="9">
    <source>
        <dbReference type="ARBA" id="ARBA00048173"/>
    </source>
</evidence>
<evidence type="ECO:0000256" key="7">
    <source>
        <dbReference type="ARBA" id="ARBA00023118"/>
    </source>
</evidence>
<dbReference type="PANTHER" id="PTHR34047">
    <property type="entry name" value="NUCLEAR INTRON MATURASE 1, MITOCHONDRIAL-RELATED"/>
    <property type="match status" value="1"/>
</dbReference>
<evidence type="ECO:0000256" key="1">
    <source>
        <dbReference type="ARBA" id="ARBA00012493"/>
    </source>
</evidence>
<dbReference type="SUPFAM" id="SSF56672">
    <property type="entry name" value="DNA/RNA polymerases"/>
    <property type="match status" value="1"/>
</dbReference>